<accession>M2WB39</accession>
<dbReference type="EMBL" id="ANHZ02000024">
    <property type="protein sequence ID" value="EME35697.1"/>
    <property type="molecule type" value="Genomic_DNA"/>
</dbReference>
<name>M2WB39_9MICC</name>
<evidence type="ECO:0000313" key="1">
    <source>
        <dbReference type="EMBL" id="EME35697.1"/>
    </source>
</evidence>
<dbReference type="Proteomes" id="UP000009877">
    <property type="component" value="Unassembled WGS sequence"/>
</dbReference>
<organism evidence="1 2">
    <name type="scientific">Kocuria palustris PEL</name>
    <dbReference type="NCBI Taxonomy" id="1236550"/>
    <lineage>
        <taxon>Bacteria</taxon>
        <taxon>Bacillati</taxon>
        <taxon>Actinomycetota</taxon>
        <taxon>Actinomycetes</taxon>
        <taxon>Micrococcales</taxon>
        <taxon>Micrococcaceae</taxon>
        <taxon>Kocuria</taxon>
    </lineage>
</organism>
<proteinExistence type="predicted"/>
<protein>
    <submittedName>
        <fullName evidence="1">Uncharacterized protein</fullName>
    </submittedName>
</protein>
<sequence length="52" mass="5899">MRGRRGLTGSTAVSDATGVTFQVWSDHTILTRLYMMRITSRSRQEKSIREGP</sequence>
<evidence type="ECO:0000313" key="2">
    <source>
        <dbReference type="Proteomes" id="UP000009877"/>
    </source>
</evidence>
<keyword evidence="2" id="KW-1185">Reference proteome</keyword>
<comment type="caution">
    <text evidence="1">The sequence shown here is derived from an EMBL/GenBank/DDBJ whole genome shotgun (WGS) entry which is preliminary data.</text>
</comment>
<dbReference type="AlphaFoldDB" id="M2WB39"/>
<reference evidence="1 2" key="1">
    <citation type="journal article" date="2014" name="Genome Announc.">
        <title>Draft Genome Sequence of Kocuria palustris PEL.</title>
        <authorList>
            <person name="Sharma G."/>
            <person name="Khatri I."/>
            <person name="Subramanian S."/>
        </authorList>
    </citation>
    <scope>NUCLEOTIDE SEQUENCE [LARGE SCALE GENOMIC DNA]</scope>
    <source>
        <strain evidence="1 2">PEL</strain>
    </source>
</reference>
<gene>
    <name evidence="1" type="ORF">C884_01424</name>
</gene>